<sequence>MSTRRYFEAAATATRCHSRARRGFPNSLKLAERTSIWARGSLTSGCDSSSLGKTSQPWPAPAGFFLPRLSGSQRQFTVVSHSGSRHGLRGRERP</sequence>
<accession>A0A1L5P2X5</accession>
<proteinExistence type="predicted"/>
<protein>
    <submittedName>
        <fullName evidence="1">Uncharacterized protein</fullName>
    </submittedName>
</protein>
<dbReference type="EMBL" id="CP017241">
    <property type="protein sequence ID" value="APO74478.1"/>
    <property type="molecule type" value="Genomic_DNA"/>
</dbReference>
<evidence type="ECO:0000313" key="1">
    <source>
        <dbReference type="EMBL" id="APO74478.1"/>
    </source>
</evidence>
<dbReference type="Proteomes" id="UP000185109">
    <property type="component" value="Chromosome"/>
</dbReference>
<dbReference type="AlphaFoldDB" id="A0A1L5P2X5"/>
<reference evidence="1 2" key="1">
    <citation type="submission" date="2016-09" db="EMBL/GenBank/DDBJ databases">
        <title>The complete genome sequences of Rhizobium gallicum, symbiovars gallicum and phaseoli, symbionts associated to common bean (Phaseolus vulgaris).</title>
        <authorList>
            <person name="Bustos P."/>
            <person name="Santamaria R.I."/>
            <person name="Perez-Carrascal O.M."/>
            <person name="Juarez S."/>
            <person name="Lozano L."/>
            <person name="Martinez-Flores I."/>
            <person name="Martinez-Romero E."/>
            <person name="Cevallos M."/>
            <person name="Romero D."/>
            <person name="Davila G."/>
            <person name="Gonzalez V."/>
        </authorList>
    </citation>
    <scope>NUCLEOTIDE SEQUENCE [LARGE SCALE GENOMIC DNA]</scope>
    <source>
        <strain evidence="1 2">8C-3</strain>
    </source>
</reference>
<name>A0A1L5P2X5_RHIET</name>
<organism evidence="1 2">
    <name type="scientific">Rhizobium etli 8C-3</name>
    <dbReference type="NCBI Taxonomy" id="538025"/>
    <lineage>
        <taxon>Bacteria</taxon>
        <taxon>Pseudomonadati</taxon>
        <taxon>Pseudomonadota</taxon>
        <taxon>Alphaproteobacteria</taxon>
        <taxon>Hyphomicrobiales</taxon>
        <taxon>Rhizobiaceae</taxon>
        <taxon>Rhizobium/Agrobacterium group</taxon>
        <taxon>Rhizobium</taxon>
    </lineage>
</organism>
<gene>
    <name evidence="1" type="ORF">AM571_CH01654</name>
</gene>
<evidence type="ECO:0000313" key="2">
    <source>
        <dbReference type="Proteomes" id="UP000185109"/>
    </source>
</evidence>